<feature type="region of interest" description="Disordered" evidence="1">
    <location>
        <begin position="667"/>
        <end position="708"/>
    </location>
</feature>
<feature type="region of interest" description="Disordered" evidence="1">
    <location>
        <begin position="831"/>
        <end position="1310"/>
    </location>
</feature>
<feature type="region of interest" description="Disordered" evidence="1">
    <location>
        <begin position="1"/>
        <end position="32"/>
    </location>
</feature>
<feature type="compositionally biased region" description="Low complexity" evidence="1">
    <location>
        <begin position="1208"/>
        <end position="1229"/>
    </location>
</feature>
<evidence type="ECO:0000313" key="2">
    <source>
        <dbReference type="EMBL" id="EPT00202.1"/>
    </source>
</evidence>
<feature type="region of interest" description="Disordered" evidence="1">
    <location>
        <begin position="45"/>
        <end position="108"/>
    </location>
</feature>
<keyword evidence="3" id="KW-1185">Reference proteome</keyword>
<feature type="region of interest" description="Disordered" evidence="1">
    <location>
        <begin position="789"/>
        <end position="818"/>
    </location>
</feature>
<dbReference type="EMBL" id="KE504151">
    <property type="protein sequence ID" value="EPT00202.1"/>
    <property type="molecule type" value="Genomic_DNA"/>
</dbReference>
<reference evidence="2 3" key="1">
    <citation type="journal article" date="2012" name="Science">
        <title>The Paleozoic origin of enzymatic lignin decomposition reconstructed from 31 fungal genomes.</title>
        <authorList>
            <person name="Floudas D."/>
            <person name="Binder M."/>
            <person name="Riley R."/>
            <person name="Barry K."/>
            <person name="Blanchette R.A."/>
            <person name="Henrissat B."/>
            <person name="Martinez A.T."/>
            <person name="Otillar R."/>
            <person name="Spatafora J.W."/>
            <person name="Yadav J.S."/>
            <person name="Aerts A."/>
            <person name="Benoit I."/>
            <person name="Boyd A."/>
            <person name="Carlson A."/>
            <person name="Copeland A."/>
            <person name="Coutinho P.M."/>
            <person name="de Vries R.P."/>
            <person name="Ferreira P."/>
            <person name="Findley K."/>
            <person name="Foster B."/>
            <person name="Gaskell J."/>
            <person name="Glotzer D."/>
            <person name="Gorecki P."/>
            <person name="Heitman J."/>
            <person name="Hesse C."/>
            <person name="Hori C."/>
            <person name="Igarashi K."/>
            <person name="Jurgens J.A."/>
            <person name="Kallen N."/>
            <person name="Kersten P."/>
            <person name="Kohler A."/>
            <person name="Kuees U."/>
            <person name="Kumar T.K.A."/>
            <person name="Kuo A."/>
            <person name="LaButti K."/>
            <person name="Larrondo L.F."/>
            <person name="Lindquist E."/>
            <person name="Ling A."/>
            <person name="Lombard V."/>
            <person name="Lucas S."/>
            <person name="Lundell T."/>
            <person name="Martin R."/>
            <person name="McLaughlin D.J."/>
            <person name="Morgenstern I."/>
            <person name="Morin E."/>
            <person name="Murat C."/>
            <person name="Nagy L.G."/>
            <person name="Nolan M."/>
            <person name="Ohm R.A."/>
            <person name="Patyshakuliyeva A."/>
            <person name="Rokas A."/>
            <person name="Ruiz-Duenas F.J."/>
            <person name="Sabat G."/>
            <person name="Salamov A."/>
            <person name="Samejima M."/>
            <person name="Schmutz J."/>
            <person name="Slot J.C."/>
            <person name="St John F."/>
            <person name="Stenlid J."/>
            <person name="Sun H."/>
            <person name="Sun S."/>
            <person name="Syed K."/>
            <person name="Tsang A."/>
            <person name="Wiebenga A."/>
            <person name="Young D."/>
            <person name="Pisabarro A."/>
            <person name="Eastwood D.C."/>
            <person name="Martin F."/>
            <person name="Cullen D."/>
            <person name="Grigoriev I.V."/>
            <person name="Hibbett D.S."/>
        </authorList>
    </citation>
    <scope>NUCLEOTIDE SEQUENCE</scope>
    <source>
        <strain evidence="3">FP-58527</strain>
    </source>
</reference>
<feature type="compositionally biased region" description="Polar residues" evidence="1">
    <location>
        <begin position="547"/>
        <end position="566"/>
    </location>
</feature>
<feature type="compositionally biased region" description="Low complexity" evidence="1">
    <location>
        <begin position="1191"/>
        <end position="1201"/>
    </location>
</feature>
<dbReference type="InParanoid" id="S8E587"/>
<evidence type="ECO:0000313" key="3">
    <source>
        <dbReference type="Proteomes" id="UP000015241"/>
    </source>
</evidence>
<feature type="compositionally biased region" description="Low complexity" evidence="1">
    <location>
        <begin position="951"/>
        <end position="991"/>
    </location>
</feature>
<feature type="compositionally biased region" description="Basic residues" evidence="1">
    <location>
        <begin position="1298"/>
        <end position="1310"/>
    </location>
</feature>
<proteinExistence type="predicted"/>
<dbReference type="STRING" id="743788.S8E587"/>
<feature type="compositionally biased region" description="Low complexity" evidence="1">
    <location>
        <begin position="907"/>
        <end position="938"/>
    </location>
</feature>
<dbReference type="Proteomes" id="UP000015241">
    <property type="component" value="Unassembled WGS sequence"/>
</dbReference>
<feature type="compositionally biased region" description="Basic and acidic residues" evidence="1">
    <location>
        <begin position="73"/>
        <end position="85"/>
    </location>
</feature>
<feature type="compositionally biased region" description="Low complexity" evidence="1">
    <location>
        <begin position="1164"/>
        <end position="1181"/>
    </location>
</feature>
<protein>
    <submittedName>
        <fullName evidence="2">Uncharacterized protein</fullName>
    </submittedName>
</protein>
<feature type="compositionally biased region" description="Low complexity" evidence="1">
    <location>
        <begin position="21"/>
        <end position="32"/>
    </location>
</feature>
<accession>S8E587</accession>
<feature type="compositionally biased region" description="Low complexity" evidence="1">
    <location>
        <begin position="588"/>
        <end position="601"/>
    </location>
</feature>
<name>S8E587_FOMSC</name>
<feature type="compositionally biased region" description="Low complexity" evidence="1">
    <location>
        <begin position="1263"/>
        <end position="1273"/>
    </location>
</feature>
<feature type="region of interest" description="Disordered" evidence="1">
    <location>
        <begin position="362"/>
        <end position="485"/>
    </location>
</feature>
<feature type="compositionally biased region" description="Basic and acidic residues" evidence="1">
    <location>
        <begin position="404"/>
        <end position="417"/>
    </location>
</feature>
<dbReference type="HOGENOM" id="CLU_007953_0_0_1"/>
<dbReference type="eggNOG" id="ENOG502SBNW">
    <property type="taxonomic scope" value="Eukaryota"/>
</dbReference>
<organism evidence="2 3">
    <name type="scientific">Fomitopsis schrenkii</name>
    <name type="common">Brown rot fungus</name>
    <dbReference type="NCBI Taxonomy" id="2126942"/>
    <lineage>
        <taxon>Eukaryota</taxon>
        <taxon>Fungi</taxon>
        <taxon>Dikarya</taxon>
        <taxon>Basidiomycota</taxon>
        <taxon>Agaricomycotina</taxon>
        <taxon>Agaricomycetes</taxon>
        <taxon>Polyporales</taxon>
        <taxon>Fomitopsis</taxon>
    </lineage>
</organism>
<feature type="compositionally biased region" description="Basic residues" evidence="1">
    <location>
        <begin position="391"/>
        <end position="403"/>
    </location>
</feature>
<feature type="region of interest" description="Disordered" evidence="1">
    <location>
        <begin position="529"/>
        <end position="633"/>
    </location>
</feature>
<feature type="compositionally biased region" description="Polar residues" evidence="1">
    <location>
        <begin position="1249"/>
        <end position="1262"/>
    </location>
</feature>
<feature type="compositionally biased region" description="Polar residues" evidence="1">
    <location>
        <begin position="1230"/>
        <end position="1242"/>
    </location>
</feature>
<feature type="compositionally biased region" description="Polar residues" evidence="1">
    <location>
        <begin position="667"/>
        <end position="679"/>
    </location>
</feature>
<feature type="compositionally biased region" description="Low complexity" evidence="1">
    <location>
        <begin position="798"/>
        <end position="815"/>
    </location>
</feature>
<dbReference type="OrthoDB" id="3230904at2759"/>
<feature type="compositionally biased region" description="Polar residues" evidence="1">
    <location>
        <begin position="575"/>
        <end position="587"/>
    </location>
</feature>
<feature type="region of interest" description="Disordered" evidence="1">
    <location>
        <begin position="124"/>
        <end position="166"/>
    </location>
</feature>
<evidence type="ECO:0000256" key="1">
    <source>
        <dbReference type="SAM" id="MobiDB-lite"/>
    </source>
</evidence>
<sequence length="1310" mass="134541">MLPGTPLRNASRRDSRRRGGRSPASRSSSILGSLKSFIATPFSWFSPQEREHEQLPEDFEDTPGKRRRNTQVADRDDREHEEGVARAKRQRVHSPKPEAQQQLEQQQPTAGYLDVPEGLLSRQQTQPRINLAHGRSSSLVIPPSRPFASRPDRHSLSPLAGSSRSQPLSIARTMSMDPPTGYRPRALSRDVSMGLNSALDVSMTPSHTPFQVRSRISMTPQPSSQTFGPAVPRLDREASEPPAFDTLTSNPQFVKPPPQSQLQGQPLTREATLTLGTITESQPRTRHMSPFGEVRSRASLGQTSAAIMARSPSYDGGHKRTETPAERVLQDMDVYKTPLLPMRLRSSPSVPDMFKSRRLPIPVLMAGEHGKKKKRLGSTEEDKDEPGAKPYARRGGMKKLLARRKQEEDEENHKEQESTMETDEGSSTAVVQTEPEPHDVPTLPRLVVPEFPPPAAGRTSTLRVGRNKTSRSHAPPVQRGKNRFSAMDEEGDDFMLTSEDGLVEAPKPPSLFKPPSGFSFAKDTAPIKLNSSASKEPPIASLPFSFGTLTPDSSKATTGAPSSSLISKLVDKSANLPQSGFAPTNQGPATAVSTSPTTATAPTPPALQSVPSIQLIPATPAAQPAKESDLPEKIPDFFANSSVLAKPALEIKLPTGNSLFGASSSTATSQVLSGPSNSAPAVATPTAPQGAEQKEAPKQSLFGSSPAAPDATSVFARPFGTSASTAALTGEPIKSDSSTTSVAAAAPTSIFGAAPSIAVGQASSAGTPFMLGAPAKSAEASAASVSLFGTSSSKPIEPATSDTAPTTTPTSAFSFGAPAKPAEKSTISAFSFGAPAKPDEGSTPSVLGPAANIEKPTNAAPPASVFTFGQPKEQQVKPADAAPAPATQASKPSLFGAGSSTFGGFGSTPSTSSEPPKPSFTFGQQPAATSTPATSVPTIQAPKPLFGGSGSASFPFGATNQGSTTTAAPTAPAKSPFSFGASPATPPATSADKQPVPPFTFGAGSGSAPPHVSMVFGGPTSGSQGADVSSKPFTVGAPAPARPTTPPRQDQEVSMDESPVRGAGMDMSGHGGAKQPLKLNTAFSFGQPSGPSPFGQASASSATTPFAFGGSSSAPSIFGGAKTEIKQDGKPSSAFGFGQPSGSGFAFGQKPASAPFGGSGGFGQPSAAAPTAAPFAFSRSTSGGGTGGFGQPPASSPSPSFGAPPPATAFSFGPTPTSTTAPSNPFSSTGSRPASPATTTSGMPGAGGTNNAAFQFGQNTAQAPAAAPAPSSSFGGTQALPTDGQAVFNIGTAPLNRVTKKLPIRRGVKR</sequence>
<gene>
    <name evidence="2" type="ORF">FOMPIDRAFT_1050026</name>
</gene>